<evidence type="ECO:0000259" key="24">
    <source>
        <dbReference type="PROSITE" id="PS51007"/>
    </source>
</evidence>
<dbReference type="UniPathway" id="UPA00705"/>
<reference evidence="26" key="2">
    <citation type="journal article" date="2017" name="Plant Physiol. Biochem.">
        <title>Differential oxidative and antioxidative response of duckweed Lemna minor toward plant growth promoting/inhibiting bacteria.</title>
        <authorList>
            <person name="Ishizawa H."/>
            <person name="Kuroda M."/>
            <person name="Morikawa M."/>
            <person name="Ike M."/>
        </authorList>
    </citation>
    <scope>NUCLEOTIDE SEQUENCE [LARGE SCALE GENOMIC DNA]</scope>
    <source>
        <strain evidence="26">M6</strain>
    </source>
</reference>
<evidence type="ECO:0000256" key="23">
    <source>
        <dbReference type="SAM" id="Phobius"/>
    </source>
</evidence>
<evidence type="ECO:0000256" key="5">
    <source>
        <dbReference type="ARBA" id="ARBA00022475"/>
    </source>
</evidence>
<evidence type="ECO:0000256" key="4">
    <source>
        <dbReference type="ARBA" id="ARBA00022448"/>
    </source>
</evidence>
<dbReference type="InterPro" id="IPR032858">
    <property type="entry name" value="CcoP_N"/>
</dbReference>
<proteinExistence type="inferred from homology"/>
<dbReference type="Gene3D" id="1.10.760.10">
    <property type="entry name" value="Cytochrome c-like domain"/>
    <property type="match status" value="2"/>
</dbReference>
<evidence type="ECO:0000256" key="19">
    <source>
        <dbReference type="PIRNR" id="PIRNR000006"/>
    </source>
</evidence>
<feature type="binding site" description="axial binding residue" evidence="20">
    <location>
        <position position="270"/>
    </location>
    <ligand>
        <name>heme c</name>
        <dbReference type="ChEBI" id="CHEBI:61717"/>
        <label>1</label>
    </ligand>
    <ligandPart>
        <name>Fe</name>
        <dbReference type="ChEBI" id="CHEBI:18248"/>
    </ligandPart>
</feature>
<comment type="subunit">
    <text evidence="19">Component of the cbb3-type cytochrome c oxidase.</text>
</comment>
<dbReference type="InterPro" id="IPR009056">
    <property type="entry name" value="Cyt_c-like_dom"/>
</dbReference>
<dbReference type="Gene3D" id="6.10.280.130">
    <property type="match status" value="1"/>
</dbReference>
<feature type="binding site" description="axial binding residue" evidence="20">
    <location>
        <position position="177"/>
    </location>
    <ligand>
        <name>heme c</name>
        <dbReference type="ChEBI" id="CHEBI:61717"/>
        <label>2</label>
    </ligand>
    <ligandPart>
        <name>Fe</name>
        <dbReference type="ChEBI" id="CHEBI:18248"/>
    </ligandPart>
</feature>
<dbReference type="PRINTS" id="PR00605">
    <property type="entry name" value="CYTCHROMECIC"/>
</dbReference>
<keyword evidence="11" id="KW-0677">Repeat</keyword>
<dbReference type="AlphaFoldDB" id="A0A3G9G4Q0"/>
<dbReference type="PROSITE" id="PS51007">
    <property type="entry name" value="CYTC"/>
    <property type="match status" value="2"/>
</dbReference>
<evidence type="ECO:0000313" key="25">
    <source>
        <dbReference type="EMBL" id="BBF81616.1"/>
    </source>
</evidence>
<evidence type="ECO:0000256" key="7">
    <source>
        <dbReference type="ARBA" id="ARBA00022617"/>
    </source>
</evidence>
<dbReference type="GO" id="GO:0005886">
    <property type="term" value="C:plasma membrane"/>
    <property type="evidence" value="ECO:0007669"/>
    <property type="project" value="UniProtKB-SubCell"/>
</dbReference>
<feature type="binding site" description="covalent" evidence="21">
    <location>
        <position position="228"/>
    </location>
    <ligand>
        <name>heme c</name>
        <dbReference type="ChEBI" id="CHEBI:61717"/>
        <label>2</label>
    </ligand>
</feature>
<name>A0A3G9G4Q0_9CAUL</name>
<feature type="binding site" description="covalent" evidence="21">
    <location>
        <position position="126"/>
    </location>
    <ligand>
        <name>heme c</name>
        <dbReference type="ChEBI" id="CHEBI:61717"/>
        <label>1</label>
    </ligand>
</feature>
<feature type="transmembrane region" description="Helical" evidence="23">
    <location>
        <begin position="37"/>
        <end position="55"/>
    </location>
</feature>
<dbReference type="SUPFAM" id="SSF46626">
    <property type="entry name" value="Cytochrome c"/>
    <property type="match status" value="2"/>
</dbReference>
<organism evidence="25 26">
    <name type="scientific">Asticcacaulis excentricus</name>
    <dbReference type="NCBI Taxonomy" id="78587"/>
    <lineage>
        <taxon>Bacteria</taxon>
        <taxon>Pseudomonadati</taxon>
        <taxon>Pseudomonadota</taxon>
        <taxon>Alphaproteobacteria</taxon>
        <taxon>Caulobacterales</taxon>
        <taxon>Caulobacteraceae</taxon>
        <taxon>Asticcacaulis</taxon>
    </lineage>
</organism>
<dbReference type="OrthoDB" id="9811281at2"/>
<evidence type="ECO:0000256" key="8">
    <source>
        <dbReference type="ARBA" id="ARBA00022660"/>
    </source>
</evidence>
<keyword evidence="15 19" id="KW-0560">Oxidoreductase</keyword>
<evidence type="ECO:0000256" key="6">
    <source>
        <dbReference type="ARBA" id="ARBA00022519"/>
    </source>
</evidence>
<dbReference type="InterPro" id="IPR050597">
    <property type="entry name" value="Cytochrome_c_Oxidase_Subunit"/>
</dbReference>
<dbReference type="GO" id="GO:0006119">
    <property type="term" value="P:oxidative phosphorylation"/>
    <property type="evidence" value="ECO:0007669"/>
    <property type="project" value="UniProtKB-UniPathway"/>
</dbReference>
<keyword evidence="10 19" id="KW-0479">Metal-binding</keyword>
<keyword evidence="4 19" id="KW-0813">Transport</keyword>
<comment type="function">
    <text evidence="19">C-type cytochrome. Part of the cbb3-type cytochrome c oxidase complex.</text>
</comment>
<evidence type="ECO:0000256" key="21">
    <source>
        <dbReference type="PIRSR" id="PIRSR000006-2"/>
    </source>
</evidence>
<dbReference type="InterPro" id="IPR036909">
    <property type="entry name" value="Cyt_c-like_dom_sf"/>
</dbReference>
<keyword evidence="12 19" id="KW-0375">Hydrogen ion transport</keyword>
<keyword evidence="8 19" id="KW-0679">Respiratory chain</keyword>
<evidence type="ECO:0000256" key="3">
    <source>
        <dbReference type="ARBA" id="ARBA00006113"/>
    </source>
</evidence>
<keyword evidence="16 19" id="KW-0408">Iron</keyword>
<dbReference type="InterPro" id="IPR004678">
    <property type="entry name" value="Cyt_c_oxidase_cbb3_su3"/>
</dbReference>
<dbReference type="EMBL" id="AP018828">
    <property type="protein sequence ID" value="BBF81616.1"/>
    <property type="molecule type" value="Genomic_DNA"/>
</dbReference>
<dbReference type="Pfam" id="PF14715">
    <property type="entry name" value="FixP_N"/>
    <property type="match status" value="1"/>
</dbReference>
<keyword evidence="6 19" id="KW-0997">Cell inner membrane</keyword>
<dbReference type="GO" id="GO:0009055">
    <property type="term" value="F:electron transfer activity"/>
    <property type="evidence" value="ECO:0007669"/>
    <property type="project" value="InterPro"/>
</dbReference>
<keyword evidence="17 19" id="KW-0406">Ion transport</keyword>
<feature type="binding site" description="covalent" evidence="21">
    <location>
        <position position="225"/>
    </location>
    <ligand>
        <name>heme c</name>
        <dbReference type="ChEBI" id="CHEBI:61717"/>
        <label>2</label>
    </ligand>
</feature>
<dbReference type="RefSeq" id="WP_126423075.1">
    <property type="nucleotide sequence ID" value="NZ_AP018828.1"/>
</dbReference>
<dbReference type="InterPro" id="IPR008168">
    <property type="entry name" value="Cyt_C_IC"/>
</dbReference>
<comment type="similarity">
    <text evidence="3 19">Belongs to the CcoP / FixP family.</text>
</comment>
<evidence type="ECO:0000256" key="14">
    <source>
        <dbReference type="ARBA" id="ARBA00022989"/>
    </source>
</evidence>
<evidence type="ECO:0000256" key="9">
    <source>
        <dbReference type="ARBA" id="ARBA00022692"/>
    </source>
</evidence>
<evidence type="ECO:0000256" key="20">
    <source>
        <dbReference type="PIRSR" id="PIRSR000006-1"/>
    </source>
</evidence>
<feature type="region of interest" description="Disordered" evidence="22">
    <location>
        <begin position="1"/>
        <end position="20"/>
    </location>
</feature>
<evidence type="ECO:0000256" key="13">
    <source>
        <dbReference type="ARBA" id="ARBA00022982"/>
    </source>
</evidence>
<evidence type="ECO:0000256" key="12">
    <source>
        <dbReference type="ARBA" id="ARBA00022781"/>
    </source>
</evidence>
<evidence type="ECO:0000256" key="11">
    <source>
        <dbReference type="ARBA" id="ARBA00022737"/>
    </source>
</evidence>
<dbReference type="GO" id="GO:0016491">
    <property type="term" value="F:oxidoreductase activity"/>
    <property type="evidence" value="ECO:0007669"/>
    <property type="project" value="UniProtKB-KW"/>
</dbReference>
<dbReference type="PANTHER" id="PTHR33751">
    <property type="entry name" value="CBB3-TYPE CYTOCHROME C OXIDASE SUBUNIT FIXP"/>
    <property type="match status" value="1"/>
</dbReference>
<dbReference type="GO" id="GO:0005506">
    <property type="term" value="F:iron ion binding"/>
    <property type="evidence" value="ECO:0007669"/>
    <property type="project" value="InterPro"/>
</dbReference>
<dbReference type="PIRSF" id="PIRSF000006">
    <property type="entry name" value="Cbb3-Cox_fixP"/>
    <property type="match status" value="1"/>
</dbReference>
<evidence type="ECO:0000256" key="22">
    <source>
        <dbReference type="SAM" id="MobiDB-lite"/>
    </source>
</evidence>
<feature type="domain" description="Cytochrome c" evidence="24">
    <location>
        <begin position="212"/>
        <end position="293"/>
    </location>
</feature>
<comment type="cofactor">
    <cofactor evidence="19 21">
        <name>heme c</name>
        <dbReference type="ChEBI" id="CHEBI:61717"/>
    </cofactor>
    <text evidence="19 21">Binds 2 heme C groups per subunit.</text>
</comment>
<feature type="binding site" description="axial binding residue" evidence="20">
    <location>
        <position position="130"/>
    </location>
    <ligand>
        <name>heme c</name>
        <dbReference type="ChEBI" id="CHEBI:61717"/>
        <label>1</label>
    </ligand>
    <ligandPart>
        <name>Fe</name>
        <dbReference type="ChEBI" id="CHEBI:18248"/>
    </ligandPart>
</feature>
<keyword evidence="7 19" id="KW-0349">Heme</keyword>
<comment type="pathway">
    <text evidence="2 19">Energy metabolism; oxidative phosphorylation.</text>
</comment>
<comment type="subcellular location">
    <subcellularLocation>
        <location evidence="1 19">Cell inner membrane</location>
    </subcellularLocation>
</comment>
<dbReference type="GO" id="GO:1902600">
    <property type="term" value="P:proton transmembrane transport"/>
    <property type="evidence" value="ECO:0007669"/>
    <property type="project" value="UniProtKB-KW"/>
</dbReference>
<evidence type="ECO:0000313" key="26">
    <source>
        <dbReference type="Proteomes" id="UP000278756"/>
    </source>
</evidence>
<evidence type="ECO:0000256" key="2">
    <source>
        <dbReference type="ARBA" id="ARBA00004673"/>
    </source>
</evidence>
<keyword evidence="18 19" id="KW-0472">Membrane</keyword>
<gene>
    <name evidence="25" type="ORF">EM6_2218</name>
</gene>
<dbReference type="Pfam" id="PF00034">
    <property type="entry name" value="Cytochrom_C"/>
    <property type="match status" value="1"/>
</dbReference>
<dbReference type="Proteomes" id="UP000278756">
    <property type="component" value="Chromosome 2"/>
</dbReference>
<dbReference type="NCBIfam" id="TIGR00782">
    <property type="entry name" value="ccoP"/>
    <property type="match status" value="1"/>
</dbReference>
<dbReference type="Pfam" id="PF13442">
    <property type="entry name" value="Cytochrome_CBB3"/>
    <property type="match status" value="1"/>
</dbReference>
<dbReference type="PANTHER" id="PTHR33751:SF1">
    <property type="entry name" value="CBB3-TYPE CYTOCHROME C OXIDASE SUBUNIT FIXP"/>
    <property type="match status" value="1"/>
</dbReference>
<evidence type="ECO:0000256" key="10">
    <source>
        <dbReference type="ARBA" id="ARBA00022723"/>
    </source>
</evidence>
<feature type="binding site" description="covalent" evidence="21">
    <location>
        <position position="129"/>
    </location>
    <ligand>
        <name>heme c</name>
        <dbReference type="ChEBI" id="CHEBI:61717"/>
        <label>1</label>
    </ligand>
</feature>
<keyword evidence="13 19" id="KW-0249">Electron transport</keyword>
<reference evidence="26" key="1">
    <citation type="journal article" date="2017" name="Biotechnol. Biofuels">
        <title>Evaluation of environmental bacterial communities as a factor affecting the growth of duckweed Lemna minor.</title>
        <authorList>
            <person name="Ishizawa H."/>
            <person name="Kuroda M."/>
            <person name="Morikawa M."/>
            <person name="Ike M."/>
        </authorList>
    </citation>
    <scope>NUCLEOTIDE SEQUENCE [LARGE SCALE GENOMIC DNA]</scope>
    <source>
        <strain evidence="26">M6</strain>
    </source>
</reference>
<evidence type="ECO:0000256" key="17">
    <source>
        <dbReference type="ARBA" id="ARBA00023065"/>
    </source>
</evidence>
<dbReference type="InterPro" id="IPR038414">
    <property type="entry name" value="CcoP_N_sf"/>
</dbReference>
<protein>
    <recommendedName>
        <fullName evidence="19">Cbb3-type cytochrome c oxidase subunit</fullName>
    </recommendedName>
</protein>
<keyword evidence="9 23" id="KW-0812">Transmembrane</keyword>
<feature type="binding site" description="axial binding residue" evidence="20">
    <location>
        <position position="229"/>
    </location>
    <ligand>
        <name>heme c</name>
        <dbReference type="ChEBI" id="CHEBI:61717"/>
        <label>2</label>
    </ligand>
    <ligandPart>
        <name>Fe</name>
        <dbReference type="ChEBI" id="CHEBI:18248"/>
    </ligandPart>
</feature>
<evidence type="ECO:0000256" key="15">
    <source>
        <dbReference type="ARBA" id="ARBA00023002"/>
    </source>
</evidence>
<sequence>MSDAPEPHKDIDSHSGVETTGHEWDGLKELNNPAPRWWLIVWMLTIVWAIGYWVVYPSWPTLTGHTKGIAGWTQYDKLKHEQAEITQRQSGWLGKFHKASFAEIKQDPVLFEFARAGGEVVFKENCAACHGAGGEGRRGYPNLNDDDWLFGGTAEDIYNTINVGSHSTHPNTHAVAMPAFGAVMGREGMLTPAQIDDVATYVSYLRQPVASEAFTRGQAVFQQNCVSCHGEGGIGNRQMGAPRLNDAIWLYGGDKATLVQTITKGRAGVMPSWQSRMSDDSRRQVAIYVHSLGGGE</sequence>
<dbReference type="GO" id="GO:0020037">
    <property type="term" value="F:heme binding"/>
    <property type="evidence" value="ECO:0007669"/>
    <property type="project" value="InterPro"/>
</dbReference>
<keyword evidence="14 23" id="KW-1133">Transmembrane helix</keyword>
<accession>A0A3G9G4Q0</accession>
<evidence type="ECO:0000256" key="1">
    <source>
        <dbReference type="ARBA" id="ARBA00004533"/>
    </source>
</evidence>
<feature type="domain" description="Cytochrome c" evidence="24">
    <location>
        <begin position="113"/>
        <end position="206"/>
    </location>
</feature>
<evidence type="ECO:0000256" key="16">
    <source>
        <dbReference type="ARBA" id="ARBA00023004"/>
    </source>
</evidence>
<evidence type="ECO:0000256" key="18">
    <source>
        <dbReference type="ARBA" id="ARBA00023136"/>
    </source>
</evidence>
<keyword evidence="5 19" id="KW-1003">Cell membrane</keyword>